<dbReference type="STRING" id="59926.EV02_0686"/>
<dbReference type="eggNOG" id="ENOG5032R62">
    <property type="taxonomic scope" value="Bacteria"/>
</dbReference>
<evidence type="ECO:0000256" key="1">
    <source>
        <dbReference type="SAM" id="MobiDB-lite"/>
    </source>
</evidence>
<dbReference type="RefSeq" id="WP_011862529.1">
    <property type="nucleotide sequence ID" value="NZ_CP138981.1"/>
</dbReference>
<accession>A0A0A2B1Q4</accession>
<feature type="region of interest" description="Disordered" evidence="1">
    <location>
        <begin position="43"/>
        <end position="62"/>
    </location>
</feature>
<dbReference type="AlphaFoldDB" id="A0A0A2B1Q4"/>
<name>A0A0A2B1Q4_PROMR</name>
<organism evidence="2 3">
    <name type="scientific">Prochlorococcus marinus str. SB</name>
    <dbReference type="NCBI Taxonomy" id="59926"/>
    <lineage>
        <taxon>Bacteria</taxon>
        <taxon>Bacillati</taxon>
        <taxon>Cyanobacteriota</taxon>
        <taxon>Cyanophyceae</taxon>
        <taxon>Synechococcales</taxon>
        <taxon>Prochlorococcaceae</taxon>
        <taxon>Prochlorococcus</taxon>
    </lineage>
</organism>
<comment type="caution">
    <text evidence="2">The sequence shown here is derived from an EMBL/GenBank/DDBJ whole genome shotgun (WGS) entry which is preliminary data.</text>
</comment>
<proteinExistence type="predicted"/>
<evidence type="ECO:0000313" key="2">
    <source>
        <dbReference type="EMBL" id="KGG08018.1"/>
    </source>
</evidence>
<feature type="compositionally biased region" description="Basic and acidic residues" evidence="1">
    <location>
        <begin position="51"/>
        <end position="62"/>
    </location>
</feature>
<evidence type="ECO:0000313" key="3">
    <source>
        <dbReference type="Proteomes" id="UP000030345"/>
    </source>
</evidence>
<sequence length="116" mass="13449">MENIDSNISSEEELVGIDEVQKFLNRSRASVYRYTNTDLRNLNPSFNPRKLNPEFRTDQKDPLKFHPNEVARFAKDILRIKEVTVEVFNTPSSAAQNILAQILDELKSIRSLLEKE</sequence>
<dbReference type="OrthoDB" id="572723at2"/>
<dbReference type="EMBL" id="JNAS01000002">
    <property type="protein sequence ID" value="KGG08018.1"/>
    <property type="molecule type" value="Genomic_DNA"/>
</dbReference>
<protein>
    <submittedName>
        <fullName evidence="2">Putative Helix-turn-helix domain of resolvase</fullName>
    </submittedName>
</protein>
<dbReference type="Proteomes" id="UP000030345">
    <property type="component" value="Unassembled WGS sequence"/>
</dbReference>
<gene>
    <name evidence="2" type="ORF">EV02_0686</name>
</gene>
<reference evidence="3" key="1">
    <citation type="journal article" date="2014" name="Sci. Data">
        <title>Genomes of diverse isolates of the marine cyanobacterium Prochlorococcus.</title>
        <authorList>
            <person name="Biller S."/>
            <person name="Berube P."/>
            <person name="Thompson J."/>
            <person name="Kelly L."/>
            <person name="Roggensack S."/>
            <person name="Awad L."/>
            <person name="Roache-Johnson K."/>
            <person name="Ding H."/>
            <person name="Giovannoni S.J."/>
            <person name="Moore L.R."/>
            <person name="Chisholm S.W."/>
        </authorList>
    </citation>
    <scope>NUCLEOTIDE SEQUENCE [LARGE SCALE GENOMIC DNA]</scope>
    <source>
        <strain evidence="3">SB</strain>
    </source>
</reference>